<dbReference type="PANTHER" id="PTHR12677:SF59">
    <property type="entry name" value="GOLGI APPARATUS MEMBRANE PROTEIN TVP38-RELATED"/>
    <property type="match status" value="1"/>
</dbReference>
<keyword evidence="5 7" id="KW-0472">Membrane</keyword>
<evidence type="ECO:0000256" key="5">
    <source>
        <dbReference type="ARBA" id="ARBA00023136"/>
    </source>
</evidence>
<name>A0A7S1YJA9_9STRA</name>
<feature type="transmembrane region" description="Helical" evidence="7">
    <location>
        <begin position="137"/>
        <end position="159"/>
    </location>
</feature>
<feature type="transmembrane region" description="Helical" evidence="7">
    <location>
        <begin position="95"/>
        <end position="117"/>
    </location>
</feature>
<feature type="domain" description="VTT" evidence="8">
    <location>
        <begin position="116"/>
        <end position="239"/>
    </location>
</feature>
<feature type="transmembrane region" description="Helical" evidence="7">
    <location>
        <begin position="257"/>
        <end position="276"/>
    </location>
</feature>
<protein>
    <recommendedName>
        <fullName evidence="8">VTT domain-containing protein</fullName>
    </recommendedName>
</protein>
<dbReference type="InterPro" id="IPR032816">
    <property type="entry name" value="VTT_dom"/>
</dbReference>
<sequence length="335" mass="35627">MGEKENVTEPLLDRNDSSVGPASPRVAETSTESPSSCTNGALSSYIPNGKQIVGFCMTTGFFLLFWDATMRSPEDRWLKPEASAKFLEWVEAHPSLGMGAFLIVIAVCVVTMVPVGTPLTLGCGYIYKGVYGWGPGVALATLVSMAGSALGAVMCFLLGRYMMRDRARKWIRKYPLFDAIDVAAAEHGFRIMAMLYLTPILPLGPVSYMCGSTSMTLSNFVLAKVASLPLMTLYVFIGASAGTLIADTEAIESNSTLIVSGILLSMVMIVGISHFIRKELMRILDQKKGAKEEVGLIINSISADDLSDVEGVELGGVGGGGGGVTGGARQRTRVS</sequence>
<gene>
    <name evidence="9" type="ORF">GOCE00092_LOCUS25940</name>
</gene>
<organism evidence="9">
    <name type="scientific">Grammatophora oceanica</name>
    <dbReference type="NCBI Taxonomy" id="210454"/>
    <lineage>
        <taxon>Eukaryota</taxon>
        <taxon>Sar</taxon>
        <taxon>Stramenopiles</taxon>
        <taxon>Ochrophyta</taxon>
        <taxon>Bacillariophyta</taxon>
        <taxon>Fragilariophyceae</taxon>
        <taxon>Fragilariophycidae</taxon>
        <taxon>Rhabdonematales</taxon>
        <taxon>Grammatophoraceae</taxon>
        <taxon>Grammatophora</taxon>
    </lineage>
</organism>
<proteinExistence type="predicted"/>
<feature type="compositionally biased region" description="Basic and acidic residues" evidence="6">
    <location>
        <begin position="1"/>
        <end position="16"/>
    </location>
</feature>
<dbReference type="Pfam" id="PF09335">
    <property type="entry name" value="VTT_dom"/>
    <property type="match status" value="1"/>
</dbReference>
<feature type="compositionally biased region" description="Polar residues" evidence="6">
    <location>
        <begin position="28"/>
        <end position="38"/>
    </location>
</feature>
<evidence type="ECO:0000256" key="4">
    <source>
        <dbReference type="ARBA" id="ARBA00022989"/>
    </source>
</evidence>
<accession>A0A7S1YJA9</accession>
<dbReference type="GO" id="GO:0005886">
    <property type="term" value="C:plasma membrane"/>
    <property type="evidence" value="ECO:0007669"/>
    <property type="project" value="UniProtKB-SubCell"/>
</dbReference>
<dbReference type="EMBL" id="HBGK01049464">
    <property type="protein sequence ID" value="CAD9309314.1"/>
    <property type="molecule type" value="Transcribed_RNA"/>
</dbReference>
<evidence type="ECO:0000259" key="8">
    <source>
        <dbReference type="Pfam" id="PF09335"/>
    </source>
</evidence>
<dbReference type="InterPro" id="IPR015414">
    <property type="entry name" value="TMEM64"/>
</dbReference>
<evidence type="ECO:0000256" key="7">
    <source>
        <dbReference type="SAM" id="Phobius"/>
    </source>
</evidence>
<dbReference type="AlphaFoldDB" id="A0A7S1YJA9"/>
<comment type="subcellular location">
    <subcellularLocation>
        <location evidence="1">Cell membrane</location>
        <topology evidence="1">Multi-pass membrane protein</topology>
    </subcellularLocation>
</comment>
<feature type="region of interest" description="Disordered" evidence="6">
    <location>
        <begin position="1"/>
        <end position="38"/>
    </location>
</feature>
<keyword evidence="3 7" id="KW-0812">Transmembrane</keyword>
<keyword evidence="4 7" id="KW-1133">Transmembrane helix</keyword>
<evidence type="ECO:0000313" key="9">
    <source>
        <dbReference type="EMBL" id="CAD9309314.1"/>
    </source>
</evidence>
<reference evidence="9" key="1">
    <citation type="submission" date="2021-01" db="EMBL/GenBank/DDBJ databases">
        <authorList>
            <person name="Corre E."/>
            <person name="Pelletier E."/>
            <person name="Niang G."/>
            <person name="Scheremetjew M."/>
            <person name="Finn R."/>
            <person name="Kale V."/>
            <person name="Holt S."/>
            <person name="Cochrane G."/>
            <person name="Meng A."/>
            <person name="Brown T."/>
            <person name="Cohen L."/>
        </authorList>
    </citation>
    <scope>NUCLEOTIDE SEQUENCE</scope>
    <source>
        <strain evidence="9">CCMP 410</strain>
    </source>
</reference>
<evidence type="ECO:0000256" key="1">
    <source>
        <dbReference type="ARBA" id="ARBA00004651"/>
    </source>
</evidence>
<feature type="transmembrane region" description="Helical" evidence="7">
    <location>
        <begin position="221"/>
        <end position="245"/>
    </location>
</feature>
<evidence type="ECO:0000256" key="3">
    <source>
        <dbReference type="ARBA" id="ARBA00022692"/>
    </source>
</evidence>
<keyword evidence="2" id="KW-1003">Cell membrane</keyword>
<evidence type="ECO:0000256" key="6">
    <source>
        <dbReference type="SAM" id="MobiDB-lite"/>
    </source>
</evidence>
<evidence type="ECO:0000256" key="2">
    <source>
        <dbReference type="ARBA" id="ARBA00022475"/>
    </source>
</evidence>
<dbReference type="PANTHER" id="PTHR12677">
    <property type="entry name" value="GOLGI APPARATUS MEMBRANE PROTEIN TVP38-RELATED"/>
    <property type="match status" value="1"/>
</dbReference>